<feature type="binding site" evidence="11">
    <location>
        <position position="407"/>
    </location>
    <ligand>
        <name>Mg(2+)</name>
        <dbReference type="ChEBI" id="CHEBI:18420"/>
        <label>1</label>
    </ligand>
</feature>
<evidence type="ECO:0000256" key="2">
    <source>
        <dbReference type="ARBA" id="ARBA00008226"/>
    </source>
</evidence>
<dbReference type="CDD" id="cd00775">
    <property type="entry name" value="LysRS_core"/>
    <property type="match status" value="1"/>
</dbReference>
<keyword evidence="15" id="KW-1185">Reference proteome</keyword>
<comment type="subcellular location">
    <subcellularLocation>
        <location evidence="1 11">Cytoplasm</location>
    </subcellularLocation>
</comment>
<dbReference type="GO" id="GO:0005524">
    <property type="term" value="F:ATP binding"/>
    <property type="evidence" value="ECO:0007669"/>
    <property type="project" value="UniProtKB-UniRule"/>
</dbReference>
<organism evidence="14 15">
    <name type="scientific">Desulfurispira natronophila</name>
    <dbReference type="NCBI Taxonomy" id="682562"/>
    <lineage>
        <taxon>Bacteria</taxon>
        <taxon>Pseudomonadati</taxon>
        <taxon>Chrysiogenota</taxon>
        <taxon>Chrysiogenia</taxon>
        <taxon>Chrysiogenales</taxon>
        <taxon>Chrysiogenaceae</taxon>
        <taxon>Desulfurispira</taxon>
    </lineage>
</organism>
<keyword evidence="8 11" id="KW-0648">Protein biosynthesis</keyword>
<evidence type="ECO:0000259" key="13">
    <source>
        <dbReference type="PROSITE" id="PS50862"/>
    </source>
</evidence>
<evidence type="ECO:0000256" key="11">
    <source>
        <dbReference type="HAMAP-Rule" id="MF_00252"/>
    </source>
</evidence>
<dbReference type="FunFam" id="3.30.930.10:FF:000238">
    <property type="entry name" value="Lysine--tRNA ligase"/>
    <property type="match status" value="1"/>
</dbReference>
<dbReference type="GO" id="GO:0000049">
    <property type="term" value="F:tRNA binding"/>
    <property type="evidence" value="ECO:0007669"/>
    <property type="project" value="TreeGrafter"/>
</dbReference>
<keyword evidence="7 11" id="KW-0067">ATP-binding</keyword>
<keyword evidence="11 12" id="KW-0460">Magnesium</keyword>
<evidence type="ECO:0000256" key="1">
    <source>
        <dbReference type="ARBA" id="ARBA00004496"/>
    </source>
</evidence>
<sequence>MTEHDSNEQIEQRKAKLAQLVEMGEQVYKGSSLRDTDIVQIHNDYQDTGRQELEEQKDDLPRFCVAGRIMALRSFGKAAFIKLQDRTGTVQCYVARDDIGTDCYQKFKKFEVGDLVELSGHPFRTKTDELSLYASRCILLAKATRPLPEKWHGLKDRETCYRQRYVDLMVNAESRQRFHMRSRIVQYIRDYFLQRDFLEVETPMMHPIVGGATAKPFITHHNTLDMDLYLRIAPELYLKRLVVGGFERVFEINRNFRNEGISPKHNPEFTMIEWYEAYANYQDHMALTEDLLCGMVEKLVGGDTLTYGEHEISLQRPFPRLTIRQALQQYTHLGASELEDPESLRRLLKELGHDGEYGSHERLLFAVFEEMVESQLIQPTFIIDFPKEISPLAKSHDDNPDITERFELFVAGWELANGFTELNDPVDQYERFLKQVEAKNAGDEEASDMDLDYIRALEYGLPPTAGEGMGIDRLVMLLTNAPSIRDVILFPHMRPEQL</sequence>
<comment type="caution">
    <text evidence="14">The sequence shown here is derived from an EMBL/GenBank/DDBJ whole genome shotgun (WGS) entry which is preliminary data.</text>
</comment>
<dbReference type="SUPFAM" id="SSF55681">
    <property type="entry name" value="Class II aaRS and biotin synthetases"/>
    <property type="match status" value="1"/>
</dbReference>
<dbReference type="AlphaFoldDB" id="A0A7W7Y5A7"/>
<name>A0A7W7Y5A7_9BACT</name>
<protein>
    <recommendedName>
        <fullName evidence="11">Lysine--tRNA ligase</fullName>
        <ecNumber evidence="11">6.1.1.6</ecNumber>
    </recommendedName>
    <alternativeName>
        <fullName evidence="11">Lysyl-tRNA synthetase</fullName>
        <shortName evidence="11">LysRS</shortName>
    </alternativeName>
</protein>
<evidence type="ECO:0000256" key="7">
    <source>
        <dbReference type="ARBA" id="ARBA00022840"/>
    </source>
</evidence>
<dbReference type="InterPro" id="IPR002313">
    <property type="entry name" value="Lys-tRNA-ligase_II"/>
</dbReference>
<dbReference type="HAMAP" id="MF_00252">
    <property type="entry name" value="Lys_tRNA_synth_class2"/>
    <property type="match status" value="1"/>
</dbReference>
<feature type="binding site" evidence="11">
    <location>
        <position position="414"/>
    </location>
    <ligand>
        <name>Mg(2+)</name>
        <dbReference type="ChEBI" id="CHEBI:18420"/>
        <label>1</label>
    </ligand>
</feature>
<dbReference type="InterPro" id="IPR004364">
    <property type="entry name" value="Aa-tRNA-synt_II"/>
</dbReference>
<dbReference type="CDD" id="cd04322">
    <property type="entry name" value="LysRS_N"/>
    <property type="match status" value="1"/>
</dbReference>
<dbReference type="InterPro" id="IPR004365">
    <property type="entry name" value="NA-bd_OB_tRNA"/>
</dbReference>
<keyword evidence="4 11" id="KW-0436">Ligase</keyword>
<dbReference type="PROSITE" id="PS50862">
    <property type="entry name" value="AA_TRNA_LIGASE_II"/>
    <property type="match status" value="1"/>
</dbReference>
<accession>A0A7W7Y5A7</accession>
<evidence type="ECO:0000313" key="15">
    <source>
        <dbReference type="Proteomes" id="UP000528322"/>
    </source>
</evidence>
<evidence type="ECO:0000256" key="8">
    <source>
        <dbReference type="ARBA" id="ARBA00022917"/>
    </source>
</evidence>
<evidence type="ECO:0000256" key="3">
    <source>
        <dbReference type="ARBA" id="ARBA00022490"/>
    </source>
</evidence>
<dbReference type="PANTHER" id="PTHR42918:SF15">
    <property type="entry name" value="LYSINE--TRNA LIGASE, CHLOROPLASTIC_MITOCHONDRIAL"/>
    <property type="match status" value="1"/>
</dbReference>
<dbReference type="PANTHER" id="PTHR42918">
    <property type="entry name" value="LYSYL-TRNA SYNTHETASE"/>
    <property type="match status" value="1"/>
</dbReference>
<dbReference type="InterPro" id="IPR006195">
    <property type="entry name" value="aa-tRNA-synth_II"/>
</dbReference>
<dbReference type="NCBIfam" id="TIGR00499">
    <property type="entry name" value="lysS_bact"/>
    <property type="match status" value="1"/>
</dbReference>
<feature type="domain" description="Aminoacyl-transfer RNA synthetases class-II family profile" evidence="13">
    <location>
        <begin position="178"/>
        <end position="495"/>
    </location>
</feature>
<comment type="similarity">
    <text evidence="2 11">Belongs to the class-II aminoacyl-tRNA synthetase family.</text>
</comment>
<dbReference type="SUPFAM" id="SSF50249">
    <property type="entry name" value="Nucleic acid-binding proteins"/>
    <property type="match status" value="1"/>
</dbReference>
<feature type="binding site" evidence="11">
    <location>
        <position position="414"/>
    </location>
    <ligand>
        <name>Mg(2+)</name>
        <dbReference type="ChEBI" id="CHEBI:18420"/>
        <label>2</label>
    </ligand>
</feature>
<gene>
    <name evidence="11" type="primary">lysS</name>
    <name evidence="14" type="ORF">HNR37_001690</name>
</gene>
<keyword evidence="6 11" id="KW-0547">Nucleotide-binding</keyword>
<dbReference type="EC" id="6.1.1.6" evidence="11"/>
<dbReference type="Pfam" id="PF01336">
    <property type="entry name" value="tRNA_anti-codon"/>
    <property type="match status" value="1"/>
</dbReference>
<dbReference type="GO" id="GO:0005829">
    <property type="term" value="C:cytosol"/>
    <property type="evidence" value="ECO:0007669"/>
    <property type="project" value="TreeGrafter"/>
</dbReference>
<dbReference type="GO" id="GO:0000287">
    <property type="term" value="F:magnesium ion binding"/>
    <property type="evidence" value="ECO:0007669"/>
    <property type="project" value="UniProtKB-UniRule"/>
</dbReference>
<dbReference type="PRINTS" id="PR00982">
    <property type="entry name" value="TRNASYNTHLYS"/>
</dbReference>
<dbReference type="RefSeq" id="WP_183732728.1">
    <property type="nucleotide sequence ID" value="NZ_JACHID010000010.1"/>
</dbReference>
<evidence type="ECO:0000313" key="14">
    <source>
        <dbReference type="EMBL" id="MBB5022355.1"/>
    </source>
</evidence>
<dbReference type="Proteomes" id="UP000528322">
    <property type="component" value="Unassembled WGS sequence"/>
</dbReference>
<dbReference type="GO" id="GO:0004824">
    <property type="term" value="F:lysine-tRNA ligase activity"/>
    <property type="evidence" value="ECO:0007669"/>
    <property type="project" value="UniProtKB-UniRule"/>
</dbReference>
<dbReference type="GO" id="GO:0006430">
    <property type="term" value="P:lysyl-tRNA aminoacylation"/>
    <property type="evidence" value="ECO:0007669"/>
    <property type="project" value="UniProtKB-UniRule"/>
</dbReference>
<dbReference type="NCBIfam" id="NF001756">
    <property type="entry name" value="PRK00484.1"/>
    <property type="match status" value="1"/>
</dbReference>
<dbReference type="Gene3D" id="3.30.930.10">
    <property type="entry name" value="Bira Bifunctional Protein, Domain 2"/>
    <property type="match status" value="1"/>
</dbReference>
<evidence type="ECO:0000256" key="10">
    <source>
        <dbReference type="ARBA" id="ARBA00048573"/>
    </source>
</evidence>
<comment type="cofactor">
    <cofactor evidence="11 12">
        <name>Mg(2+)</name>
        <dbReference type="ChEBI" id="CHEBI:18420"/>
    </cofactor>
    <text evidence="11 12">Binds 3 Mg(2+) ions per subunit.</text>
</comment>
<reference evidence="14 15" key="1">
    <citation type="submission" date="2020-08" db="EMBL/GenBank/DDBJ databases">
        <title>Genomic Encyclopedia of Type Strains, Phase IV (KMG-IV): sequencing the most valuable type-strain genomes for metagenomic binning, comparative biology and taxonomic classification.</title>
        <authorList>
            <person name="Goeker M."/>
        </authorList>
    </citation>
    <scope>NUCLEOTIDE SEQUENCE [LARGE SCALE GENOMIC DNA]</scope>
    <source>
        <strain evidence="14 15">DSM 22071</strain>
    </source>
</reference>
<dbReference type="Gene3D" id="2.40.50.140">
    <property type="entry name" value="Nucleic acid-binding proteins"/>
    <property type="match status" value="1"/>
</dbReference>
<evidence type="ECO:0000256" key="4">
    <source>
        <dbReference type="ARBA" id="ARBA00022598"/>
    </source>
</evidence>
<dbReference type="InterPro" id="IPR044136">
    <property type="entry name" value="Lys-tRNA-ligase_II_N"/>
</dbReference>
<keyword evidence="3 11" id="KW-0963">Cytoplasm</keyword>
<dbReference type="InterPro" id="IPR012340">
    <property type="entry name" value="NA-bd_OB-fold"/>
</dbReference>
<dbReference type="Pfam" id="PF00152">
    <property type="entry name" value="tRNA-synt_2"/>
    <property type="match status" value="1"/>
</dbReference>
<keyword evidence="5 11" id="KW-0479">Metal-binding</keyword>
<evidence type="ECO:0000256" key="5">
    <source>
        <dbReference type="ARBA" id="ARBA00022723"/>
    </source>
</evidence>
<comment type="subunit">
    <text evidence="11">Homodimer.</text>
</comment>
<dbReference type="InterPro" id="IPR045864">
    <property type="entry name" value="aa-tRNA-synth_II/BPL/LPL"/>
</dbReference>
<dbReference type="InterPro" id="IPR018149">
    <property type="entry name" value="Lys-tRNA-synth_II_C"/>
</dbReference>
<evidence type="ECO:0000256" key="6">
    <source>
        <dbReference type="ARBA" id="ARBA00022741"/>
    </source>
</evidence>
<comment type="catalytic activity">
    <reaction evidence="10 11 12">
        <text>tRNA(Lys) + L-lysine + ATP = L-lysyl-tRNA(Lys) + AMP + diphosphate</text>
        <dbReference type="Rhea" id="RHEA:20792"/>
        <dbReference type="Rhea" id="RHEA-COMP:9696"/>
        <dbReference type="Rhea" id="RHEA-COMP:9697"/>
        <dbReference type="ChEBI" id="CHEBI:30616"/>
        <dbReference type="ChEBI" id="CHEBI:32551"/>
        <dbReference type="ChEBI" id="CHEBI:33019"/>
        <dbReference type="ChEBI" id="CHEBI:78442"/>
        <dbReference type="ChEBI" id="CHEBI:78529"/>
        <dbReference type="ChEBI" id="CHEBI:456215"/>
        <dbReference type="EC" id="6.1.1.6"/>
    </reaction>
</comment>
<dbReference type="EMBL" id="JACHID010000010">
    <property type="protein sequence ID" value="MBB5022355.1"/>
    <property type="molecule type" value="Genomic_DNA"/>
</dbReference>
<evidence type="ECO:0000256" key="9">
    <source>
        <dbReference type="ARBA" id="ARBA00023146"/>
    </source>
</evidence>
<keyword evidence="9 11" id="KW-0030">Aminoacyl-tRNA synthetase</keyword>
<evidence type="ECO:0000256" key="12">
    <source>
        <dbReference type="RuleBase" id="RU000336"/>
    </source>
</evidence>
<proteinExistence type="inferred from homology"/>